<feature type="transmembrane region" description="Helical" evidence="4">
    <location>
        <begin position="314"/>
        <end position="337"/>
    </location>
</feature>
<sequence>MTSRSKNAVRSYETEIEKSREESNWKKAVELALQLKARSPQHESLAHFLIGEGKLEAFLDECPPIKDNIERAQRELSEAKGFLNLATDEAGKRAGVALDAHLLLGKLHFACGSYDDSLKHYKHAELNTLTEKELPLRSLRIVAESYAIKGLCLEQTAVPSSTSRFKMVEREAEMIHSFELASDLTLLYLQRATSNVRAGATLETALQRAPLLHIRAGRLASAIDRYREMLTAVESTSTQALRLTLARQLAEVLMRGVTGQVYKAPTKVSPPVQSGGTLSRRREENVSEGPWKPRKYTALNQSAVKFTFKVTRKIYVIVFGAVIAVVVAGSSACGAGVRAVCVARRAAALEPRDVALRLIEESIEFAEEALEIEKENEGFLLARCYLHCGIGYQMKAQKTNCRKEKESANATALSHLLEAVRLDDNDHLAFYHLALQHMYMGMLNEAMDATRACLRVRAECGGGLRLACALWSCAAAGARGARGLDAARLARHHYPGAEWPLWTLAALQSVWESEVGRHCPPGDAYSSYAALATGKELLKLLNSGEEDGEQQYCELDALSDSVHDTHSNRDAGELPPKVVYYSN</sequence>
<evidence type="ECO:0000313" key="6">
    <source>
        <dbReference type="EMBL" id="VVD02743.1"/>
    </source>
</evidence>
<dbReference type="InterPro" id="IPR045819">
    <property type="entry name" value="TTC7_N"/>
</dbReference>
<dbReference type="Gene3D" id="1.25.40.10">
    <property type="entry name" value="Tetratricopeptide repeat domain"/>
    <property type="match status" value="2"/>
</dbReference>
<dbReference type="PANTHER" id="PTHR23083:SF464">
    <property type="entry name" value="TETRATRICOPEPTIDE REPEAT DOMAIN 7, ISOFORM A"/>
    <property type="match status" value="1"/>
</dbReference>
<evidence type="ECO:0000256" key="1">
    <source>
        <dbReference type="ARBA" id="ARBA00002550"/>
    </source>
</evidence>
<name>A0A5E4QYM2_9NEOP</name>
<keyword evidence="4" id="KW-0472">Membrane</keyword>
<dbReference type="GO" id="GO:0005886">
    <property type="term" value="C:plasma membrane"/>
    <property type="evidence" value="ECO:0007669"/>
    <property type="project" value="TreeGrafter"/>
</dbReference>
<proteinExistence type="inferred from homology"/>
<dbReference type="InterPro" id="IPR051722">
    <property type="entry name" value="Endocytosis_PI4K-reg_protein"/>
</dbReference>
<dbReference type="GO" id="GO:0072659">
    <property type="term" value="P:protein localization to plasma membrane"/>
    <property type="evidence" value="ECO:0007669"/>
    <property type="project" value="TreeGrafter"/>
</dbReference>
<feature type="region of interest" description="Disordered" evidence="3">
    <location>
        <begin position="265"/>
        <end position="291"/>
    </location>
</feature>
<evidence type="ECO:0000256" key="4">
    <source>
        <dbReference type="SAM" id="Phobius"/>
    </source>
</evidence>
<dbReference type="Proteomes" id="UP000324832">
    <property type="component" value="Unassembled WGS sequence"/>
</dbReference>
<dbReference type="SUPFAM" id="SSF48452">
    <property type="entry name" value="TPR-like"/>
    <property type="match status" value="1"/>
</dbReference>
<evidence type="ECO:0000313" key="7">
    <source>
        <dbReference type="Proteomes" id="UP000324832"/>
    </source>
</evidence>
<dbReference type="AlphaFoldDB" id="A0A5E4QYM2"/>
<keyword evidence="7" id="KW-1185">Reference proteome</keyword>
<comment type="function">
    <text evidence="1">Involved in endocytosis.</text>
</comment>
<evidence type="ECO:0000256" key="3">
    <source>
        <dbReference type="SAM" id="MobiDB-lite"/>
    </source>
</evidence>
<protein>
    <recommendedName>
        <fullName evidence="5">Tetratricopeptide repeat protein 7 N-terminal domain-containing protein</fullName>
    </recommendedName>
</protein>
<reference evidence="6 7" key="1">
    <citation type="submission" date="2017-07" db="EMBL/GenBank/DDBJ databases">
        <authorList>
            <person name="Talla V."/>
            <person name="Backstrom N."/>
        </authorList>
    </citation>
    <scope>NUCLEOTIDE SEQUENCE [LARGE SCALE GENOMIC DNA]</scope>
</reference>
<organism evidence="6 7">
    <name type="scientific">Leptidea sinapis</name>
    <dbReference type="NCBI Taxonomy" id="189913"/>
    <lineage>
        <taxon>Eukaryota</taxon>
        <taxon>Metazoa</taxon>
        <taxon>Ecdysozoa</taxon>
        <taxon>Arthropoda</taxon>
        <taxon>Hexapoda</taxon>
        <taxon>Insecta</taxon>
        <taxon>Pterygota</taxon>
        <taxon>Neoptera</taxon>
        <taxon>Endopterygota</taxon>
        <taxon>Lepidoptera</taxon>
        <taxon>Glossata</taxon>
        <taxon>Ditrysia</taxon>
        <taxon>Papilionoidea</taxon>
        <taxon>Pieridae</taxon>
        <taxon>Dismorphiinae</taxon>
        <taxon>Leptidea</taxon>
    </lineage>
</organism>
<feature type="domain" description="Tetratricopeptide repeat protein 7 N-terminal" evidence="5">
    <location>
        <begin position="1"/>
        <end position="300"/>
    </location>
</feature>
<keyword evidence="4" id="KW-1133">Transmembrane helix</keyword>
<dbReference type="GO" id="GO:0046854">
    <property type="term" value="P:phosphatidylinositol phosphate biosynthetic process"/>
    <property type="evidence" value="ECO:0007669"/>
    <property type="project" value="TreeGrafter"/>
</dbReference>
<evidence type="ECO:0000256" key="2">
    <source>
        <dbReference type="ARBA" id="ARBA00038251"/>
    </source>
</evidence>
<gene>
    <name evidence="6" type="ORF">LSINAPIS_LOCUS12898</name>
</gene>
<dbReference type="Pfam" id="PF19440">
    <property type="entry name" value="TTC7_N"/>
    <property type="match status" value="1"/>
</dbReference>
<keyword evidence="4" id="KW-0812">Transmembrane</keyword>
<dbReference type="PANTHER" id="PTHR23083">
    <property type="entry name" value="TETRATRICOPEPTIDE REPEAT PROTEIN, TPR"/>
    <property type="match status" value="1"/>
</dbReference>
<accession>A0A5E4QYM2</accession>
<comment type="similarity">
    <text evidence="2">Belongs to the YPP1 family.</text>
</comment>
<evidence type="ECO:0000259" key="5">
    <source>
        <dbReference type="Pfam" id="PF19440"/>
    </source>
</evidence>
<dbReference type="EMBL" id="FZQP02006321">
    <property type="protein sequence ID" value="VVD02743.1"/>
    <property type="molecule type" value="Genomic_DNA"/>
</dbReference>
<dbReference type="InterPro" id="IPR011990">
    <property type="entry name" value="TPR-like_helical_dom_sf"/>
</dbReference>